<dbReference type="Pfam" id="PF10677">
    <property type="entry name" value="DUF2490"/>
    <property type="match status" value="1"/>
</dbReference>
<evidence type="ECO:0000313" key="1">
    <source>
        <dbReference type="EMBL" id="MBO3273409.1"/>
    </source>
</evidence>
<dbReference type="RefSeq" id="WP_208309536.1">
    <property type="nucleotide sequence ID" value="NZ_JAGETX010000039.1"/>
</dbReference>
<dbReference type="InterPro" id="IPR019619">
    <property type="entry name" value="DUF2490"/>
</dbReference>
<name>A0ABS3TIC5_9BACT</name>
<gene>
    <name evidence="1" type="ORF">J4D97_22355</name>
</gene>
<sequence length="259" mass="29592">MRKIVCVLGLSLWATAGWGQTLPLLRDYNTLGWVTYTGDHQVSEKWFVHTGYQLRRVQLLATQQQHLARLGVGHHLTKRVTVSGGYTYLQTHEYGRYPTVMGRPQPEHWLYEDVTLTDELGRLQLAHRLRVEQRWIGQRAADGAGPVQEWTYQHSIRYQLSGRFPLQGPTLDADEWYLTASDEIFISFGRSVGINLFNQNRLLGGLGYQFTDNAKVELYYFNQVSPHAIPDPASGRPVLELNNGFRLNILYNLDFTGGA</sequence>
<protein>
    <submittedName>
        <fullName evidence="1">DUF2490 domain-containing protein</fullName>
    </submittedName>
</protein>
<dbReference type="EMBL" id="JAGETX010000039">
    <property type="protein sequence ID" value="MBO3273409.1"/>
    <property type="molecule type" value="Genomic_DNA"/>
</dbReference>
<reference evidence="1 2" key="1">
    <citation type="submission" date="2021-03" db="EMBL/GenBank/DDBJ databases">
        <authorList>
            <person name="Kim M.K."/>
        </authorList>
    </citation>
    <scope>NUCLEOTIDE SEQUENCE [LARGE SCALE GENOMIC DNA]</scope>
    <source>
        <strain evidence="1 2">BT507</strain>
    </source>
</reference>
<comment type="caution">
    <text evidence="1">The sequence shown here is derived from an EMBL/GenBank/DDBJ whole genome shotgun (WGS) entry which is preliminary data.</text>
</comment>
<organism evidence="1 2">
    <name type="scientific">Hymenobacter defluvii</name>
    <dbReference type="NCBI Taxonomy" id="2054411"/>
    <lineage>
        <taxon>Bacteria</taxon>
        <taxon>Pseudomonadati</taxon>
        <taxon>Bacteroidota</taxon>
        <taxon>Cytophagia</taxon>
        <taxon>Cytophagales</taxon>
        <taxon>Hymenobacteraceae</taxon>
        <taxon>Hymenobacter</taxon>
    </lineage>
</organism>
<evidence type="ECO:0000313" key="2">
    <source>
        <dbReference type="Proteomes" id="UP000670527"/>
    </source>
</evidence>
<dbReference type="Proteomes" id="UP000670527">
    <property type="component" value="Unassembled WGS sequence"/>
</dbReference>
<accession>A0ABS3TIC5</accession>
<keyword evidence="2" id="KW-1185">Reference proteome</keyword>
<proteinExistence type="predicted"/>